<dbReference type="Gene3D" id="3.20.20.70">
    <property type="entry name" value="Aldolase class I"/>
    <property type="match status" value="1"/>
</dbReference>
<dbReference type="EC" id="4.3.99.3" evidence="8"/>
<comment type="similarity">
    <text evidence="8">Belongs to the radical SAM superfamily. 7-carboxy-7-deazaguanine synthase family.</text>
</comment>
<dbReference type="Pfam" id="PF04055">
    <property type="entry name" value="Radical_SAM"/>
    <property type="match status" value="1"/>
</dbReference>
<dbReference type="InterPro" id="IPR007197">
    <property type="entry name" value="rSAM"/>
</dbReference>
<dbReference type="AlphaFoldDB" id="A0A518AMK7"/>
<comment type="catalytic activity">
    <reaction evidence="8">
        <text>6-carboxy-5,6,7,8-tetrahydropterin + H(+) = 7-carboxy-7-carbaguanine + NH4(+)</text>
        <dbReference type="Rhea" id="RHEA:27974"/>
        <dbReference type="ChEBI" id="CHEBI:15378"/>
        <dbReference type="ChEBI" id="CHEBI:28938"/>
        <dbReference type="ChEBI" id="CHEBI:61032"/>
        <dbReference type="ChEBI" id="CHEBI:61036"/>
        <dbReference type="EC" id="4.3.99.3"/>
    </reaction>
</comment>
<feature type="binding site" evidence="8">
    <location>
        <position position="33"/>
    </location>
    <ligand>
        <name>[4Fe-4S] cluster</name>
        <dbReference type="ChEBI" id="CHEBI:49883"/>
        <note>4Fe-4S-S-AdoMet</note>
    </ligand>
</feature>
<feature type="binding site" evidence="8">
    <location>
        <position position="72"/>
    </location>
    <ligand>
        <name>S-adenosyl-L-methionine</name>
        <dbReference type="ChEBI" id="CHEBI:59789"/>
    </ligand>
</feature>
<keyword evidence="3 8" id="KW-0479">Metal-binding</keyword>
<dbReference type="InterPro" id="IPR013785">
    <property type="entry name" value="Aldolase_TIM"/>
</dbReference>
<comment type="pathway">
    <text evidence="8">Purine metabolism; 7-cyano-7-deazaguanine biosynthesis.</text>
</comment>
<dbReference type="InterPro" id="IPR058240">
    <property type="entry name" value="rSAM_sf"/>
</dbReference>
<dbReference type="KEGG" id="amuc:Pan181_21620"/>
<reference evidence="10 11" key="1">
    <citation type="submission" date="2019-02" db="EMBL/GenBank/DDBJ databases">
        <title>Deep-cultivation of Planctomycetes and their phenomic and genomic characterization uncovers novel biology.</title>
        <authorList>
            <person name="Wiegand S."/>
            <person name="Jogler M."/>
            <person name="Boedeker C."/>
            <person name="Pinto D."/>
            <person name="Vollmers J."/>
            <person name="Rivas-Marin E."/>
            <person name="Kohn T."/>
            <person name="Peeters S.H."/>
            <person name="Heuer A."/>
            <person name="Rast P."/>
            <person name="Oberbeckmann S."/>
            <person name="Bunk B."/>
            <person name="Jeske O."/>
            <person name="Meyerdierks A."/>
            <person name="Storesund J.E."/>
            <person name="Kallscheuer N."/>
            <person name="Luecker S."/>
            <person name="Lage O.M."/>
            <person name="Pohl T."/>
            <person name="Merkel B.J."/>
            <person name="Hornburger P."/>
            <person name="Mueller R.-W."/>
            <person name="Bruemmer F."/>
            <person name="Labrenz M."/>
            <person name="Spormann A.M."/>
            <person name="Op den Camp H."/>
            <person name="Overmann J."/>
            <person name="Amann R."/>
            <person name="Jetten M.S.M."/>
            <person name="Mascher T."/>
            <person name="Medema M.H."/>
            <person name="Devos D.P."/>
            <person name="Kaster A.-K."/>
            <person name="Ovreas L."/>
            <person name="Rohde M."/>
            <person name="Galperin M.Y."/>
            <person name="Jogler C."/>
        </authorList>
    </citation>
    <scope>NUCLEOTIDE SEQUENCE [LARGE SCALE GENOMIC DNA]</scope>
    <source>
        <strain evidence="10 11">Pan181</strain>
    </source>
</reference>
<dbReference type="SFLD" id="SFLDS00029">
    <property type="entry name" value="Radical_SAM"/>
    <property type="match status" value="1"/>
</dbReference>
<feature type="binding site" evidence="8">
    <location>
        <position position="29"/>
    </location>
    <ligand>
        <name>[4Fe-4S] cluster</name>
        <dbReference type="ChEBI" id="CHEBI:49883"/>
        <note>4Fe-4S-S-AdoMet</note>
    </ligand>
</feature>
<dbReference type="OrthoDB" id="9792276at2"/>
<dbReference type="HAMAP" id="MF_00917">
    <property type="entry name" value="QueE"/>
    <property type="match status" value="1"/>
</dbReference>
<dbReference type="Proteomes" id="UP000315750">
    <property type="component" value="Chromosome"/>
</dbReference>
<evidence type="ECO:0000256" key="5">
    <source>
        <dbReference type="ARBA" id="ARBA00023004"/>
    </source>
</evidence>
<dbReference type="PIRSF" id="PIRSF000370">
    <property type="entry name" value="QueE"/>
    <property type="match status" value="1"/>
</dbReference>
<comment type="cofactor">
    <cofactor evidence="8">
        <name>S-adenosyl-L-methionine</name>
        <dbReference type="ChEBI" id="CHEBI:59789"/>
    </cofactor>
    <text evidence="8">Binds 1 S-adenosyl-L-methionine per subunit.</text>
</comment>
<evidence type="ECO:0000256" key="7">
    <source>
        <dbReference type="ARBA" id="ARBA00023239"/>
    </source>
</evidence>
<keyword evidence="4 8" id="KW-0460">Magnesium</keyword>
<accession>A0A518AMK7</accession>
<comment type="subunit">
    <text evidence="8">Homodimer.</text>
</comment>
<keyword evidence="8" id="KW-0671">Queuosine biosynthesis</keyword>
<feature type="binding site" evidence="8">
    <location>
        <position position="36"/>
    </location>
    <ligand>
        <name>[4Fe-4S] cluster</name>
        <dbReference type="ChEBI" id="CHEBI:49883"/>
        <note>4Fe-4S-S-AdoMet</note>
    </ligand>
</feature>
<keyword evidence="11" id="KW-1185">Reference proteome</keyword>
<dbReference type="InterPro" id="IPR024924">
    <property type="entry name" value="7-CO-7-deazaguanine_synth-like"/>
</dbReference>
<dbReference type="PROSITE" id="PS51918">
    <property type="entry name" value="RADICAL_SAM"/>
    <property type="match status" value="1"/>
</dbReference>
<feature type="binding site" evidence="8">
    <location>
        <begin position="10"/>
        <end position="12"/>
    </location>
    <ligand>
        <name>substrate</name>
    </ligand>
</feature>
<evidence type="ECO:0000259" key="9">
    <source>
        <dbReference type="PROSITE" id="PS51918"/>
    </source>
</evidence>
<dbReference type="PANTHER" id="PTHR42836">
    <property type="entry name" value="7-CARBOXY-7-DEAZAGUANINE SYNTHASE"/>
    <property type="match status" value="1"/>
</dbReference>
<feature type="domain" description="Radical SAM core" evidence="9">
    <location>
        <begin position="16"/>
        <end position="223"/>
    </location>
</feature>
<keyword evidence="6 8" id="KW-0411">Iron-sulfur</keyword>
<keyword evidence="7 8" id="KW-0456">Lyase</keyword>
<dbReference type="UniPathway" id="UPA00391"/>
<evidence type="ECO:0000313" key="10">
    <source>
        <dbReference type="EMBL" id="QDU55960.1"/>
    </source>
</evidence>
<keyword evidence="2 8" id="KW-0949">S-adenosyl-L-methionine</keyword>
<dbReference type="CDD" id="cd01335">
    <property type="entry name" value="Radical_SAM"/>
    <property type="match status" value="1"/>
</dbReference>
<evidence type="ECO:0000256" key="4">
    <source>
        <dbReference type="ARBA" id="ARBA00022842"/>
    </source>
</evidence>
<dbReference type="RefSeq" id="WP_145246736.1">
    <property type="nucleotide sequence ID" value="NZ_CP036278.1"/>
</dbReference>
<comment type="cofactor">
    <cofactor evidence="8">
        <name>[4Fe-4S] cluster</name>
        <dbReference type="ChEBI" id="CHEBI:49883"/>
    </cofactor>
    <text evidence="8">Binds 1 [4Fe-4S] cluster. The cluster is coordinated with 3 cysteines and an exchangeable S-adenosyl-L-methionine.</text>
</comment>
<evidence type="ECO:0000256" key="6">
    <source>
        <dbReference type="ARBA" id="ARBA00023014"/>
    </source>
</evidence>
<feature type="binding site" evidence="8">
    <location>
        <begin position="35"/>
        <end position="37"/>
    </location>
    <ligand>
        <name>S-adenosyl-L-methionine</name>
        <dbReference type="ChEBI" id="CHEBI:59789"/>
    </ligand>
</feature>
<dbReference type="GO" id="GO:0000287">
    <property type="term" value="F:magnesium ion binding"/>
    <property type="evidence" value="ECO:0007669"/>
    <property type="project" value="UniProtKB-UniRule"/>
</dbReference>
<sequence length="228" mass="26167">MRIAEIYKSTQGEGLLTGTPSVFVRASGCNLRCWYCDTPFASWFPEGHDLGVDEIIAQIDEWECQHVVITGGEPMLYAELIPLCQRLRERGQHVTIETAGTLYLPVECDLMSVSPKFASSAPARETNHRWHHRHNETRFRPKIVRQLMTRGDYQLKFVIDVEDDLPEVEQFVASIGDVDPGRVLLMPQGVEQPELEHRAVWLKPYCQQHGYVFCPRKQIEWFGAIRGT</sequence>
<organism evidence="10 11">
    <name type="scientific">Aeoliella mucimassa</name>
    <dbReference type="NCBI Taxonomy" id="2527972"/>
    <lineage>
        <taxon>Bacteria</taxon>
        <taxon>Pseudomonadati</taxon>
        <taxon>Planctomycetota</taxon>
        <taxon>Planctomycetia</taxon>
        <taxon>Pirellulales</taxon>
        <taxon>Lacipirellulaceae</taxon>
        <taxon>Aeoliella</taxon>
    </lineage>
</organism>
<keyword evidence="5 8" id="KW-0408">Iron</keyword>
<proteinExistence type="inferred from homology"/>
<dbReference type="GO" id="GO:0051539">
    <property type="term" value="F:4 iron, 4 sulfur cluster binding"/>
    <property type="evidence" value="ECO:0007669"/>
    <property type="project" value="UniProtKB-UniRule"/>
</dbReference>
<evidence type="ECO:0000313" key="11">
    <source>
        <dbReference type="Proteomes" id="UP000315750"/>
    </source>
</evidence>
<feature type="binding site" evidence="8">
    <location>
        <position position="70"/>
    </location>
    <ligand>
        <name>substrate</name>
    </ligand>
</feature>
<feature type="binding site" evidence="8">
    <location>
        <position position="38"/>
    </location>
    <ligand>
        <name>Mg(2+)</name>
        <dbReference type="ChEBI" id="CHEBI:18420"/>
    </ligand>
</feature>
<feature type="binding site" evidence="8">
    <location>
        <position position="25"/>
    </location>
    <ligand>
        <name>substrate</name>
    </ligand>
</feature>
<feature type="binding site" evidence="8">
    <location>
        <begin position="114"/>
        <end position="116"/>
    </location>
    <ligand>
        <name>S-adenosyl-L-methionine</name>
        <dbReference type="ChEBI" id="CHEBI:59789"/>
    </ligand>
</feature>
<evidence type="ECO:0000256" key="1">
    <source>
        <dbReference type="ARBA" id="ARBA00022485"/>
    </source>
</evidence>
<dbReference type="EMBL" id="CP036278">
    <property type="protein sequence ID" value="QDU55960.1"/>
    <property type="molecule type" value="Genomic_DNA"/>
</dbReference>
<evidence type="ECO:0000256" key="2">
    <source>
        <dbReference type="ARBA" id="ARBA00022691"/>
    </source>
</evidence>
<keyword evidence="1 8" id="KW-0004">4Fe-4S</keyword>
<evidence type="ECO:0000256" key="3">
    <source>
        <dbReference type="ARBA" id="ARBA00022723"/>
    </source>
</evidence>
<name>A0A518AMK7_9BACT</name>
<dbReference type="SUPFAM" id="SSF102114">
    <property type="entry name" value="Radical SAM enzymes"/>
    <property type="match status" value="1"/>
</dbReference>
<dbReference type="PANTHER" id="PTHR42836:SF1">
    <property type="entry name" value="7-CARBOXY-7-DEAZAGUANINE SYNTHASE"/>
    <property type="match status" value="1"/>
</dbReference>
<comment type="cofactor">
    <cofactor evidence="8">
        <name>Mg(2+)</name>
        <dbReference type="ChEBI" id="CHEBI:18420"/>
    </cofactor>
</comment>
<evidence type="ECO:0000256" key="8">
    <source>
        <dbReference type="HAMAP-Rule" id="MF_00917"/>
    </source>
</evidence>
<comment type="function">
    <text evidence="8">Catalyzes the complex heterocyclic radical-mediated conversion of 6-carboxy-5,6,7,8-tetrahydropterin (CPH4) to 7-carboxy-7-deazaguanine (CDG), a step common to the biosynthetic pathways of all 7-deazapurine-containing compounds.</text>
</comment>
<protein>
    <recommendedName>
        <fullName evidence="8">7-carboxy-7-deazaguanine synthase</fullName>
        <shortName evidence="8">CDG synthase</shortName>
        <ecNumber evidence="8">4.3.99.3</ecNumber>
    </recommendedName>
    <alternativeName>
        <fullName evidence="8">Queuosine biosynthesis protein QueE</fullName>
    </alternativeName>
</protein>
<dbReference type="GO" id="GO:0016840">
    <property type="term" value="F:carbon-nitrogen lyase activity"/>
    <property type="evidence" value="ECO:0007669"/>
    <property type="project" value="UniProtKB-UniRule"/>
</dbReference>
<dbReference type="GO" id="GO:0008616">
    <property type="term" value="P:tRNA queuosine(34) biosynthetic process"/>
    <property type="evidence" value="ECO:0007669"/>
    <property type="project" value="UniProtKB-UniRule"/>
</dbReference>
<dbReference type="GO" id="GO:1904047">
    <property type="term" value="F:S-adenosyl-L-methionine binding"/>
    <property type="evidence" value="ECO:0007669"/>
    <property type="project" value="UniProtKB-UniRule"/>
</dbReference>
<gene>
    <name evidence="8 10" type="primary">queE</name>
    <name evidence="10" type="ORF">Pan181_21620</name>
</gene>
<comment type="caution">
    <text evidence="8">Lacks conserved residue(s) required for the propagation of feature annotation.</text>
</comment>